<evidence type="ECO:0000256" key="1">
    <source>
        <dbReference type="SAM" id="MobiDB-lite"/>
    </source>
</evidence>
<sequence length="67" mass="7568">MTNTKKLRLAIERKKKAVEGAIAMREYKADQAAFLAKGERLRAERLAKKAKRTKPQSGAQPNEKNQT</sequence>
<dbReference type="RefSeq" id="WP_320510357.1">
    <property type="nucleotide sequence ID" value="NZ_JAXCLW010000008.1"/>
</dbReference>
<dbReference type="Proteomes" id="UP001279642">
    <property type="component" value="Unassembled WGS sequence"/>
</dbReference>
<keyword evidence="3" id="KW-1185">Reference proteome</keyword>
<accession>A0ABU5EFU5</accession>
<proteinExistence type="predicted"/>
<reference evidence="2 3" key="1">
    <citation type="journal article" date="2016" name="Antonie Van Leeuwenhoek">
        <title>Dongia soli sp. nov., isolated from soil from Dokdo, Korea.</title>
        <authorList>
            <person name="Kim D.U."/>
            <person name="Lee H."/>
            <person name="Kim H."/>
            <person name="Kim S.G."/>
            <person name="Ka J.O."/>
        </authorList>
    </citation>
    <scope>NUCLEOTIDE SEQUENCE [LARGE SCALE GENOMIC DNA]</scope>
    <source>
        <strain evidence="2 3">D78</strain>
    </source>
</reference>
<protein>
    <recommendedName>
        <fullName evidence="4">DUF4169 family protein</fullName>
    </recommendedName>
</protein>
<gene>
    <name evidence="2" type="ORF">SMD27_20750</name>
</gene>
<name>A0ABU5EFU5_9PROT</name>
<evidence type="ECO:0000313" key="3">
    <source>
        <dbReference type="Proteomes" id="UP001279642"/>
    </source>
</evidence>
<dbReference type="EMBL" id="JAXCLW010000008">
    <property type="protein sequence ID" value="MDY0885284.1"/>
    <property type="molecule type" value="Genomic_DNA"/>
</dbReference>
<evidence type="ECO:0000313" key="2">
    <source>
        <dbReference type="EMBL" id="MDY0885284.1"/>
    </source>
</evidence>
<comment type="caution">
    <text evidence="2">The sequence shown here is derived from an EMBL/GenBank/DDBJ whole genome shotgun (WGS) entry which is preliminary data.</text>
</comment>
<feature type="compositionally biased region" description="Polar residues" evidence="1">
    <location>
        <begin position="55"/>
        <end position="67"/>
    </location>
</feature>
<organism evidence="2 3">
    <name type="scientific">Dongia soli</name>
    <dbReference type="NCBI Taxonomy" id="600628"/>
    <lineage>
        <taxon>Bacteria</taxon>
        <taxon>Pseudomonadati</taxon>
        <taxon>Pseudomonadota</taxon>
        <taxon>Alphaproteobacteria</taxon>
        <taxon>Rhodospirillales</taxon>
        <taxon>Dongiaceae</taxon>
        <taxon>Dongia</taxon>
    </lineage>
</organism>
<feature type="region of interest" description="Disordered" evidence="1">
    <location>
        <begin position="45"/>
        <end position="67"/>
    </location>
</feature>
<evidence type="ECO:0008006" key="4">
    <source>
        <dbReference type="Google" id="ProtNLM"/>
    </source>
</evidence>